<accession>A0ACB7C8U9</accession>
<evidence type="ECO:0000313" key="2">
    <source>
        <dbReference type="Proteomes" id="UP000768646"/>
    </source>
</evidence>
<gene>
    <name evidence="1" type="ORF">PORY_002750</name>
</gene>
<name>A0ACB7C8U9_9ASCO</name>
<comment type="caution">
    <text evidence="1">The sequence shown here is derived from an EMBL/GenBank/DDBJ whole genome shotgun (WGS) entry which is preliminary data.</text>
</comment>
<protein>
    <submittedName>
        <fullName evidence="1">Uncharacterized protein</fullName>
    </submittedName>
</protein>
<proteinExistence type="predicted"/>
<dbReference type="Proteomes" id="UP000768646">
    <property type="component" value="Unassembled WGS sequence"/>
</dbReference>
<dbReference type="EMBL" id="JABTEG010000019">
    <property type="protein sequence ID" value="KAG4303845.1"/>
    <property type="molecule type" value="Genomic_DNA"/>
</dbReference>
<sequence length="103" mass="11473">MSLKFKWGAASREINSEIISICKKNINTEKISLRNLISVPFEGFHCSVSSLVENANTDIVNTIICLNIGLLALVITYLQKEIKIYTELTYSWATSMSPDSASQ</sequence>
<reference evidence="1 2" key="1">
    <citation type="journal article" date="2021" name="Commun. Biol.">
        <title>Genomic insights into the host specific adaptation of the Pneumocystis genus.</title>
        <authorList>
            <person name="Cisse O.H."/>
            <person name="Ma L."/>
            <person name="Dekker J.P."/>
            <person name="Khil P.P."/>
            <person name="Youn J.-H."/>
            <person name="Brenchley J.M."/>
            <person name="Blair R."/>
            <person name="Pahar B."/>
            <person name="Chabe M."/>
            <person name="Van Rompay K.K.A."/>
            <person name="Keesler R."/>
            <person name="Sukura A."/>
            <person name="Hirsch V."/>
            <person name="Kutty G."/>
            <person name="Liu Y."/>
            <person name="Peng L."/>
            <person name="Chen J."/>
            <person name="Song J."/>
            <person name="Weissenbacher-Lang C."/>
            <person name="Xu J."/>
            <person name="Upham N.S."/>
            <person name="Stajich J.E."/>
            <person name="Cuomo C.A."/>
            <person name="Cushion M.T."/>
            <person name="Kovacs J.A."/>
        </authorList>
    </citation>
    <scope>NUCLEOTIDE SEQUENCE [LARGE SCALE GENOMIC DNA]</scope>
    <source>
        <strain evidence="1 2">RABM</strain>
    </source>
</reference>
<organism evidence="1 2">
    <name type="scientific">Pneumocystis oryctolagi</name>
    <dbReference type="NCBI Taxonomy" id="42067"/>
    <lineage>
        <taxon>Eukaryota</taxon>
        <taxon>Fungi</taxon>
        <taxon>Dikarya</taxon>
        <taxon>Ascomycota</taxon>
        <taxon>Taphrinomycotina</taxon>
        <taxon>Pneumocystomycetes</taxon>
        <taxon>Pneumocystaceae</taxon>
        <taxon>Pneumocystis</taxon>
    </lineage>
</organism>
<keyword evidence="2" id="KW-1185">Reference proteome</keyword>
<evidence type="ECO:0000313" key="1">
    <source>
        <dbReference type="EMBL" id="KAG4303845.1"/>
    </source>
</evidence>